<dbReference type="PANTHER" id="PTHR43630">
    <property type="entry name" value="POLY-BETA-1,6-N-ACETYL-D-GLUCOSAMINE SYNTHASE"/>
    <property type="match status" value="1"/>
</dbReference>
<dbReference type="STRING" id="1802517.A2892_02575"/>
<dbReference type="InterPro" id="IPR029044">
    <property type="entry name" value="Nucleotide-diphossugar_trans"/>
</dbReference>
<dbReference type="Pfam" id="PF00535">
    <property type="entry name" value="Glycos_transf_2"/>
    <property type="match status" value="1"/>
</dbReference>
<organism evidence="5 6">
    <name type="scientific">Candidatus Woesebacteria bacterium RIFCSPLOWO2_01_FULL_39_10b</name>
    <dbReference type="NCBI Taxonomy" id="1802517"/>
    <lineage>
        <taxon>Bacteria</taxon>
        <taxon>Candidatus Woeseibacteriota</taxon>
    </lineage>
</organism>
<evidence type="ECO:0000259" key="4">
    <source>
        <dbReference type="Pfam" id="PF00535"/>
    </source>
</evidence>
<dbReference type="InterPro" id="IPR001173">
    <property type="entry name" value="Glyco_trans_2-like"/>
</dbReference>
<gene>
    <name evidence="5" type="ORF">A2892_02575</name>
</gene>
<evidence type="ECO:0000313" key="6">
    <source>
        <dbReference type="Proteomes" id="UP000176404"/>
    </source>
</evidence>
<dbReference type="AlphaFoldDB" id="A0A1F8B641"/>
<dbReference type="PANTHER" id="PTHR43630:SF1">
    <property type="entry name" value="POLY-BETA-1,6-N-ACETYL-D-GLUCOSAMINE SYNTHASE"/>
    <property type="match status" value="1"/>
</dbReference>
<protein>
    <recommendedName>
        <fullName evidence="4">Glycosyltransferase 2-like domain-containing protein</fullName>
    </recommendedName>
</protein>
<dbReference type="GO" id="GO:0016757">
    <property type="term" value="F:glycosyltransferase activity"/>
    <property type="evidence" value="ECO:0007669"/>
    <property type="project" value="UniProtKB-KW"/>
</dbReference>
<dbReference type="EMBL" id="MGHD01000019">
    <property type="protein sequence ID" value="OGM59506.1"/>
    <property type="molecule type" value="Genomic_DNA"/>
</dbReference>
<dbReference type="Gene3D" id="3.90.550.10">
    <property type="entry name" value="Spore Coat Polysaccharide Biosynthesis Protein SpsA, Chain A"/>
    <property type="match status" value="1"/>
</dbReference>
<evidence type="ECO:0000256" key="2">
    <source>
        <dbReference type="ARBA" id="ARBA00022676"/>
    </source>
</evidence>
<evidence type="ECO:0000313" key="5">
    <source>
        <dbReference type="EMBL" id="OGM59506.1"/>
    </source>
</evidence>
<evidence type="ECO:0000256" key="1">
    <source>
        <dbReference type="ARBA" id="ARBA00006739"/>
    </source>
</evidence>
<evidence type="ECO:0000256" key="3">
    <source>
        <dbReference type="ARBA" id="ARBA00022679"/>
    </source>
</evidence>
<comment type="caution">
    <text evidence="5">The sequence shown here is derived from an EMBL/GenBank/DDBJ whole genome shotgun (WGS) entry which is preliminary data.</text>
</comment>
<accession>A0A1F8B641</accession>
<reference evidence="5 6" key="1">
    <citation type="journal article" date="2016" name="Nat. Commun.">
        <title>Thousands of microbial genomes shed light on interconnected biogeochemical processes in an aquifer system.</title>
        <authorList>
            <person name="Anantharaman K."/>
            <person name="Brown C.T."/>
            <person name="Hug L.A."/>
            <person name="Sharon I."/>
            <person name="Castelle C.J."/>
            <person name="Probst A.J."/>
            <person name="Thomas B.C."/>
            <person name="Singh A."/>
            <person name="Wilkins M.J."/>
            <person name="Karaoz U."/>
            <person name="Brodie E.L."/>
            <person name="Williams K.H."/>
            <person name="Hubbard S.S."/>
            <person name="Banfield J.F."/>
        </authorList>
    </citation>
    <scope>NUCLEOTIDE SEQUENCE [LARGE SCALE GENOMIC DNA]</scope>
</reference>
<keyword evidence="2" id="KW-0328">Glycosyltransferase</keyword>
<dbReference type="SUPFAM" id="SSF53448">
    <property type="entry name" value="Nucleotide-diphospho-sugar transferases"/>
    <property type="match status" value="1"/>
</dbReference>
<feature type="domain" description="Glycosyltransferase 2-like" evidence="4">
    <location>
        <begin position="8"/>
        <end position="130"/>
    </location>
</feature>
<comment type="similarity">
    <text evidence="1">Belongs to the glycosyltransferase 2 family.</text>
</comment>
<sequence length="297" mass="33906">MDKKHSVSVIITTSRELHTISQSIEAVLPQLSPSDELLIISPDNLGGIVKKYNKRNKHVRWIRDKGKGKPSALNLGFQKVHGDILILSDGDVFINKDALSYLTEPFGNVEVGAVSGHPVSIEKKDRMFGFWSHLLTDTAHQMRLRKSRENKFLECSGYLYAIRKGIVNRVPEDALAEDAVISHIVADKGLKIKYAPQATVYVKYPKNYKDWLRQKVRSSGGYTQTYVTESPHKMRTPLYEILSSPSIIIRYPEGFKEVIWTMALFLARVHLWILVAVKLHFLRQTLPNLWLRVESTK</sequence>
<keyword evidence="3" id="KW-0808">Transferase</keyword>
<proteinExistence type="inferred from homology"/>
<dbReference type="Proteomes" id="UP000176404">
    <property type="component" value="Unassembled WGS sequence"/>
</dbReference>
<name>A0A1F8B641_9BACT</name>